<name>A0A915EGV4_9BILA</name>
<keyword evidence="10" id="KW-0539">Nucleus</keyword>
<keyword evidence="12" id="KW-1185">Reference proteome</keyword>
<evidence type="ECO:0000256" key="6">
    <source>
        <dbReference type="ARBA" id="ARBA00023015"/>
    </source>
</evidence>
<dbReference type="GO" id="GO:0008270">
    <property type="term" value="F:zinc ion binding"/>
    <property type="evidence" value="ECO:0007669"/>
    <property type="project" value="UniProtKB-KW"/>
</dbReference>
<keyword evidence="9" id="KW-0675">Receptor</keyword>
<evidence type="ECO:0000256" key="1">
    <source>
        <dbReference type="ARBA" id="ARBA00004123"/>
    </source>
</evidence>
<dbReference type="Proteomes" id="UP000887574">
    <property type="component" value="Unplaced"/>
</dbReference>
<dbReference type="PRINTS" id="PR00047">
    <property type="entry name" value="STROIDFINGER"/>
</dbReference>
<evidence type="ECO:0000313" key="13">
    <source>
        <dbReference type="WBParaSite" id="jg5755"/>
    </source>
</evidence>
<dbReference type="AlphaFoldDB" id="A0A915EGV4"/>
<dbReference type="GO" id="GO:0003700">
    <property type="term" value="F:DNA-binding transcription factor activity"/>
    <property type="evidence" value="ECO:0007669"/>
    <property type="project" value="InterPro"/>
</dbReference>
<evidence type="ECO:0000256" key="3">
    <source>
        <dbReference type="ARBA" id="ARBA00022723"/>
    </source>
</evidence>
<dbReference type="InterPro" id="IPR013088">
    <property type="entry name" value="Znf_NHR/GATA"/>
</dbReference>
<dbReference type="PANTHER" id="PTHR24083">
    <property type="entry name" value="NUCLEAR HORMONE RECEPTOR"/>
    <property type="match status" value="1"/>
</dbReference>
<dbReference type="WBParaSite" id="jg5755">
    <property type="protein sequence ID" value="jg5755"/>
    <property type="gene ID" value="jg5755"/>
</dbReference>
<reference evidence="13" key="1">
    <citation type="submission" date="2022-11" db="UniProtKB">
        <authorList>
            <consortium name="WormBaseParasite"/>
        </authorList>
    </citation>
    <scope>IDENTIFICATION</scope>
</reference>
<keyword evidence="6" id="KW-0805">Transcription regulation</keyword>
<dbReference type="SMART" id="SM00399">
    <property type="entry name" value="ZnF_C4"/>
    <property type="match status" value="1"/>
</dbReference>
<keyword evidence="7" id="KW-0238">DNA-binding</keyword>
<dbReference type="SUPFAM" id="SSF57716">
    <property type="entry name" value="Glucocorticoid receptor-like (DNA-binding domain)"/>
    <property type="match status" value="1"/>
</dbReference>
<dbReference type="InterPro" id="IPR049636">
    <property type="entry name" value="HNF4-like_DBD"/>
</dbReference>
<evidence type="ECO:0000256" key="4">
    <source>
        <dbReference type="ARBA" id="ARBA00022771"/>
    </source>
</evidence>
<keyword evidence="5" id="KW-0862">Zinc</keyword>
<comment type="similarity">
    <text evidence="2">Belongs to the nuclear hormone receptor family.</text>
</comment>
<dbReference type="PROSITE" id="PS00031">
    <property type="entry name" value="NUCLEAR_REC_DBD_1"/>
    <property type="match status" value="1"/>
</dbReference>
<dbReference type="PROSITE" id="PS51030">
    <property type="entry name" value="NUCLEAR_REC_DBD_2"/>
    <property type="match status" value="1"/>
</dbReference>
<evidence type="ECO:0000256" key="10">
    <source>
        <dbReference type="ARBA" id="ARBA00023242"/>
    </source>
</evidence>
<evidence type="ECO:0000256" key="9">
    <source>
        <dbReference type="ARBA" id="ARBA00023170"/>
    </source>
</evidence>
<organism evidence="12 13">
    <name type="scientific">Ditylenchus dipsaci</name>
    <dbReference type="NCBI Taxonomy" id="166011"/>
    <lineage>
        <taxon>Eukaryota</taxon>
        <taxon>Metazoa</taxon>
        <taxon>Ecdysozoa</taxon>
        <taxon>Nematoda</taxon>
        <taxon>Chromadorea</taxon>
        <taxon>Rhabditida</taxon>
        <taxon>Tylenchina</taxon>
        <taxon>Tylenchomorpha</taxon>
        <taxon>Sphaerularioidea</taxon>
        <taxon>Anguinidae</taxon>
        <taxon>Anguininae</taxon>
        <taxon>Ditylenchus</taxon>
    </lineage>
</organism>
<evidence type="ECO:0000256" key="5">
    <source>
        <dbReference type="ARBA" id="ARBA00022833"/>
    </source>
</evidence>
<evidence type="ECO:0000256" key="2">
    <source>
        <dbReference type="ARBA" id="ARBA00005993"/>
    </source>
</evidence>
<dbReference type="Gene3D" id="3.30.50.10">
    <property type="entry name" value="Erythroid Transcription Factor GATA-1, subunit A"/>
    <property type="match status" value="1"/>
</dbReference>
<dbReference type="Pfam" id="PF00105">
    <property type="entry name" value="zf-C4"/>
    <property type="match status" value="1"/>
</dbReference>
<proteinExistence type="inferred from homology"/>
<evidence type="ECO:0000256" key="8">
    <source>
        <dbReference type="ARBA" id="ARBA00023163"/>
    </source>
</evidence>
<protein>
    <submittedName>
        <fullName evidence="13">Nuclear receptor domain-containing protein</fullName>
    </submittedName>
</protein>
<keyword evidence="8" id="KW-0804">Transcription</keyword>
<dbReference type="FunFam" id="3.30.50.10:FF:000030">
    <property type="entry name" value="Nuclear Hormone Receptor family"/>
    <property type="match status" value="1"/>
</dbReference>
<keyword evidence="4" id="KW-0863">Zinc-finger</keyword>
<sequence>MDELEHMRDLTQSRVEFCSVCGDTADGYHYGVLSCRGCNAFFRRAVTYNLQFQCRRGGTCVIDRNARCACRACRLNKCKLAGMDRSAVQIRRDLKDSKDFGASTAALDTSPKVMIGR</sequence>
<dbReference type="InterPro" id="IPR001628">
    <property type="entry name" value="Znf_hrmn_rcpt"/>
</dbReference>
<dbReference type="GO" id="GO:0000978">
    <property type="term" value="F:RNA polymerase II cis-regulatory region sequence-specific DNA binding"/>
    <property type="evidence" value="ECO:0007669"/>
    <property type="project" value="InterPro"/>
</dbReference>
<evidence type="ECO:0000259" key="11">
    <source>
        <dbReference type="PROSITE" id="PS51030"/>
    </source>
</evidence>
<feature type="domain" description="Nuclear receptor" evidence="11">
    <location>
        <begin position="15"/>
        <end position="90"/>
    </location>
</feature>
<evidence type="ECO:0000256" key="7">
    <source>
        <dbReference type="ARBA" id="ARBA00023125"/>
    </source>
</evidence>
<dbReference type="GO" id="GO:0005634">
    <property type="term" value="C:nucleus"/>
    <property type="evidence" value="ECO:0007669"/>
    <property type="project" value="UniProtKB-SubCell"/>
</dbReference>
<evidence type="ECO:0000313" key="12">
    <source>
        <dbReference type="Proteomes" id="UP000887574"/>
    </source>
</evidence>
<dbReference type="CDD" id="cd06960">
    <property type="entry name" value="NR_DBD_HNF4A"/>
    <property type="match status" value="1"/>
</dbReference>
<dbReference type="InterPro" id="IPR050274">
    <property type="entry name" value="Nuclear_hormone_rcpt_NR2"/>
</dbReference>
<comment type="subcellular location">
    <subcellularLocation>
        <location evidence="1">Nucleus</location>
    </subcellularLocation>
</comment>
<accession>A0A915EGV4</accession>
<keyword evidence="3" id="KW-0479">Metal-binding</keyword>